<keyword evidence="3 6" id="KW-0815">Transposition</keyword>
<comment type="caution">
    <text evidence="8">The sequence shown here is derived from an EMBL/GenBank/DDBJ whole genome shotgun (WGS) entry which is preliminary data.</text>
</comment>
<dbReference type="Pfam" id="PF00872">
    <property type="entry name" value="Transposase_mut"/>
    <property type="match status" value="1"/>
</dbReference>
<feature type="region of interest" description="Disordered" evidence="7">
    <location>
        <begin position="1"/>
        <end position="20"/>
    </location>
</feature>
<dbReference type="Proteomes" id="UP001594351">
    <property type="component" value="Unassembled WGS sequence"/>
</dbReference>
<dbReference type="EMBL" id="JBHPBY010000339">
    <property type="protein sequence ID" value="MFC1852619.1"/>
    <property type="molecule type" value="Genomic_DNA"/>
</dbReference>
<keyword evidence="4 6" id="KW-0238">DNA-binding</keyword>
<protein>
    <recommendedName>
        <fullName evidence="6">Mutator family transposase</fullName>
    </recommendedName>
</protein>
<evidence type="ECO:0000256" key="3">
    <source>
        <dbReference type="ARBA" id="ARBA00022578"/>
    </source>
</evidence>
<keyword evidence="6" id="KW-0814">Transposable element</keyword>
<evidence type="ECO:0000256" key="4">
    <source>
        <dbReference type="ARBA" id="ARBA00023125"/>
    </source>
</evidence>
<keyword evidence="5 6" id="KW-0233">DNA recombination</keyword>
<evidence type="ECO:0000256" key="1">
    <source>
        <dbReference type="ARBA" id="ARBA00002190"/>
    </source>
</evidence>
<feature type="compositionally biased region" description="Basic and acidic residues" evidence="7">
    <location>
        <begin position="1"/>
        <end position="11"/>
    </location>
</feature>
<sequence>MVDNTKNDHSSPESPGPVLKEIFREGARQMLQEAILQEVADNLEKNKATEDEKGLSLAVRNGYLPEREILTGLGSIKVKQPRVDDRKLRKTNEEEGFSSQILPPYMRRIPSIDNLVSALYLRGISSGDFPRALSAILGPNADNLSATTVVRLKATWKQEYEQWCQQDLSEKEYVYLWADGIYFNVRLEAERTCKLFFFARREVHSFFFKNQSFSTFN</sequence>
<evidence type="ECO:0000256" key="2">
    <source>
        <dbReference type="ARBA" id="ARBA00010961"/>
    </source>
</evidence>
<evidence type="ECO:0000256" key="7">
    <source>
        <dbReference type="SAM" id="MobiDB-lite"/>
    </source>
</evidence>
<keyword evidence="9" id="KW-1185">Reference proteome</keyword>
<evidence type="ECO:0000256" key="6">
    <source>
        <dbReference type="RuleBase" id="RU365089"/>
    </source>
</evidence>
<dbReference type="PANTHER" id="PTHR33217:SF9">
    <property type="entry name" value="MUTATOR FAMILY TRANSPOSASE"/>
    <property type="match status" value="1"/>
</dbReference>
<evidence type="ECO:0000313" key="9">
    <source>
        <dbReference type="Proteomes" id="UP001594351"/>
    </source>
</evidence>
<dbReference type="InterPro" id="IPR001207">
    <property type="entry name" value="Transposase_mutator"/>
</dbReference>
<evidence type="ECO:0000313" key="8">
    <source>
        <dbReference type="EMBL" id="MFC1852619.1"/>
    </source>
</evidence>
<dbReference type="PANTHER" id="PTHR33217">
    <property type="entry name" value="TRANSPOSASE FOR INSERTION SEQUENCE ELEMENT IS1081"/>
    <property type="match status" value="1"/>
</dbReference>
<organism evidence="8 9">
    <name type="scientific">candidate division CSSED10-310 bacterium</name>
    <dbReference type="NCBI Taxonomy" id="2855610"/>
    <lineage>
        <taxon>Bacteria</taxon>
        <taxon>Bacteria division CSSED10-310</taxon>
    </lineage>
</organism>
<reference evidence="8 9" key="1">
    <citation type="submission" date="2024-09" db="EMBL/GenBank/DDBJ databases">
        <title>Laminarin stimulates single cell rates of sulfate reduction while oxygen inhibits transcriptomic activity in coastal marine sediment.</title>
        <authorList>
            <person name="Lindsay M."/>
            <person name="Orcutt B."/>
            <person name="Emerson D."/>
            <person name="Stepanauskas R."/>
            <person name="D'Angelo T."/>
        </authorList>
    </citation>
    <scope>NUCLEOTIDE SEQUENCE [LARGE SCALE GENOMIC DNA]</scope>
    <source>
        <strain evidence="8">SAG AM-311-K15</strain>
    </source>
</reference>
<accession>A0ABV6Z2E1</accession>
<proteinExistence type="inferred from homology"/>
<comment type="function">
    <text evidence="1 6">Required for the transposition of the insertion element.</text>
</comment>
<comment type="similarity">
    <text evidence="2 6">Belongs to the transposase mutator family.</text>
</comment>
<name>A0ABV6Z2E1_UNCC1</name>
<gene>
    <name evidence="8" type="ORF">ACFL27_20670</name>
</gene>
<evidence type="ECO:0000256" key="5">
    <source>
        <dbReference type="ARBA" id="ARBA00023172"/>
    </source>
</evidence>